<organism evidence="3 4">
    <name type="scientific">Globisporangium ultimum (strain ATCC 200006 / CBS 805.95 / DAOM BR144)</name>
    <name type="common">Pythium ultimum</name>
    <dbReference type="NCBI Taxonomy" id="431595"/>
    <lineage>
        <taxon>Eukaryota</taxon>
        <taxon>Sar</taxon>
        <taxon>Stramenopiles</taxon>
        <taxon>Oomycota</taxon>
        <taxon>Peronosporomycetes</taxon>
        <taxon>Pythiales</taxon>
        <taxon>Pythiaceae</taxon>
        <taxon>Globisporangium</taxon>
    </lineage>
</organism>
<evidence type="ECO:0000256" key="1">
    <source>
        <dbReference type="SAM" id="MobiDB-lite"/>
    </source>
</evidence>
<evidence type="ECO:0000313" key="3">
    <source>
        <dbReference type="EnsemblProtists" id="PYU1_T007095"/>
    </source>
</evidence>
<feature type="region of interest" description="Disordered" evidence="1">
    <location>
        <begin position="367"/>
        <end position="391"/>
    </location>
</feature>
<feature type="region of interest" description="Disordered" evidence="1">
    <location>
        <begin position="323"/>
        <end position="353"/>
    </location>
</feature>
<dbReference type="Proteomes" id="UP000019132">
    <property type="component" value="Unassembled WGS sequence"/>
</dbReference>
<proteinExistence type="predicted"/>
<dbReference type="VEuPathDB" id="FungiDB:PYU1_G007080"/>
<evidence type="ECO:0000259" key="2">
    <source>
        <dbReference type="Pfam" id="PF23202"/>
    </source>
</evidence>
<dbReference type="EnsemblProtists" id="PYU1_T007095">
    <property type="protein sequence ID" value="PYU1_T007095"/>
    <property type="gene ID" value="PYU1_G007080"/>
</dbReference>
<keyword evidence="4" id="KW-1185">Reference proteome</keyword>
<feature type="domain" description="ZNF598/HEL2 PAH" evidence="2">
    <location>
        <begin position="227"/>
        <end position="305"/>
    </location>
</feature>
<reference evidence="3" key="3">
    <citation type="submission" date="2015-02" db="UniProtKB">
        <authorList>
            <consortium name="EnsemblProtists"/>
        </authorList>
    </citation>
    <scope>IDENTIFICATION</scope>
    <source>
        <strain evidence="3">DAOM BR144</strain>
    </source>
</reference>
<feature type="compositionally biased region" description="Low complexity" evidence="1">
    <location>
        <begin position="558"/>
        <end position="569"/>
    </location>
</feature>
<accession>K3WQ53</accession>
<dbReference type="Pfam" id="PF23202">
    <property type="entry name" value="PAH_ZNF598"/>
    <property type="match status" value="1"/>
</dbReference>
<dbReference type="AlphaFoldDB" id="K3WQ53"/>
<reference evidence="4" key="2">
    <citation type="submission" date="2010-04" db="EMBL/GenBank/DDBJ databases">
        <authorList>
            <person name="Buell R."/>
            <person name="Hamilton J."/>
            <person name="Hostetler J."/>
        </authorList>
    </citation>
    <scope>NUCLEOTIDE SEQUENCE [LARGE SCALE GENOMIC DNA]</scope>
    <source>
        <strain evidence="4">DAOM:BR144</strain>
    </source>
</reference>
<feature type="region of interest" description="Disordered" evidence="1">
    <location>
        <begin position="1"/>
        <end position="22"/>
    </location>
</feature>
<dbReference type="eggNOG" id="ENOG502S96A">
    <property type="taxonomic scope" value="Eukaryota"/>
</dbReference>
<dbReference type="EMBL" id="GL376560">
    <property type="status" value="NOT_ANNOTATED_CDS"/>
    <property type="molecule type" value="Genomic_DNA"/>
</dbReference>
<evidence type="ECO:0000313" key="4">
    <source>
        <dbReference type="Proteomes" id="UP000019132"/>
    </source>
</evidence>
<feature type="compositionally biased region" description="Basic and acidic residues" evidence="1">
    <location>
        <begin position="367"/>
        <end position="383"/>
    </location>
</feature>
<name>K3WQ53_GLOUD</name>
<reference evidence="4" key="1">
    <citation type="journal article" date="2010" name="Genome Biol.">
        <title>Genome sequence of the necrotrophic plant pathogen Pythium ultimum reveals original pathogenicity mechanisms and effector repertoire.</title>
        <authorList>
            <person name="Levesque C.A."/>
            <person name="Brouwer H."/>
            <person name="Cano L."/>
            <person name="Hamilton J.P."/>
            <person name="Holt C."/>
            <person name="Huitema E."/>
            <person name="Raffaele S."/>
            <person name="Robideau G.P."/>
            <person name="Thines M."/>
            <person name="Win J."/>
            <person name="Zerillo M.M."/>
            <person name="Beakes G.W."/>
            <person name="Boore J.L."/>
            <person name="Busam D."/>
            <person name="Dumas B."/>
            <person name="Ferriera S."/>
            <person name="Fuerstenberg S.I."/>
            <person name="Gachon C.M."/>
            <person name="Gaulin E."/>
            <person name="Govers F."/>
            <person name="Grenville-Briggs L."/>
            <person name="Horner N."/>
            <person name="Hostetler J."/>
            <person name="Jiang R.H."/>
            <person name="Johnson J."/>
            <person name="Krajaejun T."/>
            <person name="Lin H."/>
            <person name="Meijer H.J."/>
            <person name="Moore B."/>
            <person name="Morris P."/>
            <person name="Phuntmart V."/>
            <person name="Puiu D."/>
            <person name="Shetty J."/>
            <person name="Stajich J.E."/>
            <person name="Tripathy S."/>
            <person name="Wawra S."/>
            <person name="van West P."/>
            <person name="Whitty B.R."/>
            <person name="Coutinho P.M."/>
            <person name="Henrissat B."/>
            <person name="Martin F."/>
            <person name="Thomas P.D."/>
            <person name="Tyler B.M."/>
            <person name="De Vries R.P."/>
            <person name="Kamoun S."/>
            <person name="Yandell M."/>
            <person name="Tisserat N."/>
            <person name="Buell C.R."/>
        </authorList>
    </citation>
    <scope>NUCLEOTIDE SEQUENCE</scope>
    <source>
        <strain evidence="4">DAOM:BR144</strain>
    </source>
</reference>
<dbReference type="HOGENOM" id="CLU_381987_0_0_1"/>
<dbReference type="InParanoid" id="K3WQ53"/>
<dbReference type="InterPro" id="IPR057634">
    <property type="entry name" value="PAH_ZNF598/HEL2"/>
</dbReference>
<protein>
    <recommendedName>
        <fullName evidence="2">ZNF598/HEL2 PAH domain-containing protein</fullName>
    </recommendedName>
</protein>
<feature type="region of interest" description="Disordered" evidence="1">
    <location>
        <begin position="558"/>
        <end position="581"/>
    </location>
</feature>
<sequence>MASRPLPPGRRGRAPRTVSGLSHLPQAVILEAPSGTLSSSVSAAMETKPIVAESYAAVPPTPPPQEIAPEPVQEQPEPVVITPPEPPIAVALSTPHEVKQVHEEECTSARSVENVESVSDARSSWLHTSTATSASAAVKKQVEAVYAPVMQAASTTVEPAIVLKPAVPAATSPAPQAIPAVTPPAPAPVAQDMDLGEYHPFHLLLPVDAVPEVPEAIDCIYDDSAAEMQKNIMKVVKKLLGRDKAKLEDFKINSRLFGNNFMEAYEYLDSLVKEFSGVRALQLVPCLLMIQDDFMKRSALLLAARNYRMRNMATLETQCQQSRAAAAIPSPAPSSTPAPAHVAEPVVPPSPEIKQEHVPIPLATAVDKQETGSKAHSGAEERSNATTGALYKPTEGVAVSAIAPQKQEKSPLHIAAAADTVQVNVLVHSSGEPQNEIDTSITAPVPHVEGSAPDTEITEVVVDSEAVSAERDDEVQTSSAVNTVTSAASPALAVNLQVSTLNVAEETVTEVFSPVAVSEASASVVADAPMLATAAALSVTEKPVESVSHVISVQSNPSSAVSSATSTVPIESGSAHEMSSSNSFAEAESLFGERFSSSSMSDSAENLFGESFSSSSAPVANSSGSGSASPPAVATVFDPKPVHSQFLFGFASAGADSDSDSDDSGFESS</sequence>